<dbReference type="InterPro" id="IPR017475">
    <property type="entry name" value="EPS_sugar_tfrase"/>
</dbReference>
<keyword evidence="10" id="KW-1185">Reference proteome</keyword>
<dbReference type="Pfam" id="PF02397">
    <property type="entry name" value="Bac_transf"/>
    <property type="match status" value="1"/>
</dbReference>
<evidence type="ECO:0000256" key="5">
    <source>
        <dbReference type="ARBA" id="ARBA00022989"/>
    </source>
</evidence>
<organism evidence="9 10">
    <name type="scientific">Agromyces intestinalis</name>
    <dbReference type="NCBI Taxonomy" id="2592652"/>
    <lineage>
        <taxon>Bacteria</taxon>
        <taxon>Bacillati</taxon>
        <taxon>Actinomycetota</taxon>
        <taxon>Actinomycetes</taxon>
        <taxon>Micrococcales</taxon>
        <taxon>Microbacteriaceae</taxon>
        <taxon>Agromyces</taxon>
    </lineage>
</organism>
<evidence type="ECO:0000256" key="2">
    <source>
        <dbReference type="ARBA" id="ARBA00006464"/>
    </source>
</evidence>
<dbReference type="AlphaFoldDB" id="A0A5C1YE11"/>
<dbReference type="EMBL" id="CP043505">
    <property type="protein sequence ID" value="QEO13675.1"/>
    <property type="molecule type" value="Genomic_DNA"/>
</dbReference>
<feature type="transmembrane region" description="Helical" evidence="7">
    <location>
        <begin position="63"/>
        <end position="84"/>
    </location>
</feature>
<dbReference type="PANTHER" id="PTHR30576:SF10">
    <property type="entry name" value="SLL5057 PROTEIN"/>
    <property type="match status" value="1"/>
</dbReference>
<dbReference type="OrthoDB" id="9808602at2"/>
<dbReference type="PANTHER" id="PTHR30576">
    <property type="entry name" value="COLANIC BIOSYNTHESIS UDP-GLUCOSE LIPID CARRIER TRANSFERASE"/>
    <property type="match status" value="1"/>
</dbReference>
<sequence>MLTRATRPTSSWMSTADWSDALVMRVRVTDLLVLLWVVFGTQIGWLGIDRTATGFSGSRDDIAISYTVLSLVIVVSWMIALELYDTRSPRVLGVGTAEYKAIADGAVRLFGLVAIVAFLFKVDVARGYVLIAFPLGLLVLLLSRWMWRQWLGMVRRRGGLTTRVLLIGSEQSVRTIGRSLVRMPEAGYQVVGVCVPGGSGETLEGTTIPAVRTFANPLAVMRDFGADTIVITSADELGPERVRELSWGLTPGAEHLVVAPSLIDIGGPRIHTRPVAGLPLMHVETPRFEGRKLVAKRVFDLVMGGALVAVLSPMLVGVAIAVKLSSPGPVFFRQMRVGKGGRPFQMLKFRSMRDGADAELAALLREQGAGDTPLFKVKEDPRITPVGRILRKYSLDEFPQLFNVLGGSMSLVGPRPQVPAEVELYDRGAHRRLLVQPGMTGLWQVSGRSALSWEEAIRLDLYYVENWSLTGDLMIMIRTGRAVLVPGNQAK</sequence>
<evidence type="ECO:0000259" key="8">
    <source>
        <dbReference type="Pfam" id="PF02397"/>
    </source>
</evidence>
<evidence type="ECO:0000313" key="9">
    <source>
        <dbReference type="EMBL" id="QEO13675.1"/>
    </source>
</evidence>
<proteinExistence type="inferred from homology"/>
<keyword evidence="6 7" id="KW-0472">Membrane</keyword>
<evidence type="ECO:0000256" key="1">
    <source>
        <dbReference type="ARBA" id="ARBA00004141"/>
    </source>
</evidence>
<reference evidence="9 10" key="1">
    <citation type="submission" date="2019-09" db="EMBL/GenBank/DDBJ databases">
        <title>Genome sequencing of strain KACC 19306.</title>
        <authorList>
            <person name="Heo J."/>
            <person name="Kim S.-J."/>
            <person name="Kim J.-S."/>
            <person name="Hong S.-B."/>
            <person name="Kwon S.-W."/>
        </authorList>
    </citation>
    <scope>NUCLEOTIDE SEQUENCE [LARGE SCALE GENOMIC DNA]</scope>
    <source>
        <strain evidence="9 10">KACC 19306</strain>
    </source>
</reference>
<feature type="transmembrane region" description="Helical" evidence="7">
    <location>
        <begin position="128"/>
        <end position="147"/>
    </location>
</feature>
<keyword evidence="3 9" id="KW-0808">Transferase</keyword>
<dbReference type="KEGG" id="ail:FLP10_04005"/>
<evidence type="ECO:0000256" key="4">
    <source>
        <dbReference type="ARBA" id="ARBA00022692"/>
    </source>
</evidence>
<feature type="transmembrane region" description="Helical" evidence="7">
    <location>
        <begin position="31"/>
        <end position="48"/>
    </location>
</feature>
<name>A0A5C1YE11_9MICO</name>
<dbReference type="GO" id="GO:0016780">
    <property type="term" value="F:phosphotransferase activity, for other substituted phosphate groups"/>
    <property type="evidence" value="ECO:0007669"/>
    <property type="project" value="TreeGrafter"/>
</dbReference>
<keyword evidence="5 7" id="KW-1133">Transmembrane helix</keyword>
<feature type="transmembrane region" description="Helical" evidence="7">
    <location>
        <begin position="105"/>
        <end position="122"/>
    </location>
</feature>
<comment type="subcellular location">
    <subcellularLocation>
        <location evidence="1">Membrane</location>
        <topology evidence="1">Multi-pass membrane protein</topology>
    </subcellularLocation>
</comment>
<evidence type="ECO:0000256" key="3">
    <source>
        <dbReference type="ARBA" id="ARBA00022679"/>
    </source>
</evidence>
<dbReference type="NCBIfam" id="TIGR03025">
    <property type="entry name" value="EPS_sugtrans"/>
    <property type="match status" value="1"/>
</dbReference>
<dbReference type="InterPro" id="IPR003362">
    <property type="entry name" value="Bact_transf"/>
</dbReference>
<evidence type="ECO:0000256" key="7">
    <source>
        <dbReference type="SAM" id="Phobius"/>
    </source>
</evidence>
<dbReference type="Proteomes" id="UP000324678">
    <property type="component" value="Chromosome"/>
</dbReference>
<comment type="similarity">
    <text evidence="2">Belongs to the bacterial sugar transferase family.</text>
</comment>
<dbReference type="RefSeq" id="WP_149159698.1">
    <property type="nucleotide sequence ID" value="NZ_CP043505.1"/>
</dbReference>
<dbReference type="Pfam" id="PF13727">
    <property type="entry name" value="CoA_binding_3"/>
    <property type="match status" value="1"/>
</dbReference>
<feature type="transmembrane region" description="Helical" evidence="7">
    <location>
        <begin position="301"/>
        <end position="322"/>
    </location>
</feature>
<keyword evidence="4 7" id="KW-0812">Transmembrane</keyword>
<protein>
    <submittedName>
        <fullName evidence="9">Sugar transferase</fullName>
    </submittedName>
</protein>
<feature type="domain" description="Bacterial sugar transferase" evidence="8">
    <location>
        <begin position="296"/>
        <end position="484"/>
    </location>
</feature>
<dbReference type="GO" id="GO:0016020">
    <property type="term" value="C:membrane"/>
    <property type="evidence" value="ECO:0007669"/>
    <property type="project" value="UniProtKB-SubCell"/>
</dbReference>
<accession>A0A5C1YE11</accession>
<evidence type="ECO:0000313" key="10">
    <source>
        <dbReference type="Proteomes" id="UP000324678"/>
    </source>
</evidence>
<evidence type="ECO:0000256" key="6">
    <source>
        <dbReference type="ARBA" id="ARBA00023136"/>
    </source>
</evidence>
<gene>
    <name evidence="9" type="ORF">FLP10_04005</name>
</gene>